<dbReference type="NCBIfam" id="TIGR01009">
    <property type="entry name" value="rpsC_bact"/>
    <property type="match status" value="1"/>
</dbReference>
<keyword evidence="2 8" id="KW-0699">rRNA-binding</keyword>
<evidence type="ECO:0000256" key="4">
    <source>
        <dbReference type="ARBA" id="ARBA00022980"/>
    </source>
</evidence>
<dbReference type="Gene3D" id="3.30.300.20">
    <property type="match status" value="1"/>
</dbReference>
<sequence length="213" mass="23976">MGQKVHPKGLRLGITKMWDSRWLFSDKKMYRDSLIEDIKVRDGVMKKFGFAHVTQVEIERAINRITVIIHAVKPGMIIGRGGKGLEDVKKFILGVVGEMRADKDKIKTEFKIEPVKKPYLNAYYVASEVASKLVRNLPHRRVVHLSMNKVMESGAKGVKIQLAGRIAGTIIGRTEKYFEGSVPASTIREDVDFARVPALTRSGYVGVKVWIAR</sequence>
<evidence type="ECO:0000256" key="7">
    <source>
        <dbReference type="ARBA" id="ARBA00035257"/>
    </source>
</evidence>
<dbReference type="GO" id="GO:0003735">
    <property type="term" value="F:structural constituent of ribosome"/>
    <property type="evidence" value="ECO:0007669"/>
    <property type="project" value="InterPro"/>
</dbReference>
<dbReference type="PROSITE" id="PS50823">
    <property type="entry name" value="KH_TYPE_2"/>
    <property type="match status" value="1"/>
</dbReference>
<dbReference type="SUPFAM" id="SSF54821">
    <property type="entry name" value="Ribosomal protein S3 C-terminal domain"/>
    <property type="match status" value="1"/>
</dbReference>
<dbReference type="Pfam" id="PF07650">
    <property type="entry name" value="KH_2"/>
    <property type="match status" value="1"/>
</dbReference>
<dbReference type="InterPro" id="IPR005704">
    <property type="entry name" value="Ribosomal_uS3_bac-typ"/>
</dbReference>
<dbReference type="EMBL" id="MFZF01000016">
    <property type="protein sequence ID" value="OGK16482.1"/>
    <property type="molecule type" value="Genomic_DNA"/>
</dbReference>
<keyword evidence="3 8" id="KW-0694">RNA-binding</keyword>
<comment type="function">
    <text evidence="6 8">Binds the lower part of the 30S subunit head. Binds mRNA in the 70S ribosome, positioning it for translation.</text>
</comment>
<dbReference type="InterPro" id="IPR018280">
    <property type="entry name" value="Ribosomal_uS3_CS"/>
</dbReference>
<dbReference type="GO" id="GO:0022627">
    <property type="term" value="C:cytosolic small ribosomal subunit"/>
    <property type="evidence" value="ECO:0007669"/>
    <property type="project" value="TreeGrafter"/>
</dbReference>
<dbReference type="InterPro" id="IPR009019">
    <property type="entry name" value="KH_sf_prok-type"/>
</dbReference>
<gene>
    <name evidence="8" type="primary">rpsC</name>
    <name evidence="11" type="ORF">A2690_03990</name>
</gene>
<proteinExistence type="inferred from homology"/>
<feature type="domain" description="KH type-2" evidence="10">
    <location>
        <begin position="40"/>
        <end position="116"/>
    </location>
</feature>
<dbReference type="GO" id="GO:0003729">
    <property type="term" value="F:mRNA binding"/>
    <property type="evidence" value="ECO:0007669"/>
    <property type="project" value="UniProtKB-UniRule"/>
</dbReference>
<dbReference type="Pfam" id="PF00189">
    <property type="entry name" value="Ribosomal_S3_C"/>
    <property type="match status" value="1"/>
</dbReference>
<dbReference type="InterPro" id="IPR015946">
    <property type="entry name" value="KH_dom-like_a/b"/>
</dbReference>
<evidence type="ECO:0000313" key="11">
    <source>
        <dbReference type="EMBL" id="OGK16482.1"/>
    </source>
</evidence>
<comment type="similarity">
    <text evidence="1 8 9">Belongs to the universal ribosomal protein uS3 family.</text>
</comment>
<dbReference type="GO" id="GO:0006412">
    <property type="term" value="P:translation"/>
    <property type="evidence" value="ECO:0007669"/>
    <property type="project" value="UniProtKB-UniRule"/>
</dbReference>
<dbReference type="GO" id="GO:0019843">
    <property type="term" value="F:rRNA binding"/>
    <property type="evidence" value="ECO:0007669"/>
    <property type="project" value="UniProtKB-UniRule"/>
</dbReference>
<dbReference type="CDD" id="cd02412">
    <property type="entry name" value="KH-II_30S_S3"/>
    <property type="match status" value="1"/>
</dbReference>
<comment type="subunit">
    <text evidence="8">Part of the 30S ribosomal subunit. Forms a tight complex with proteins S10 and S14.</text>
</comment>
<protein>
    <recommendedName>
        <fullName evidence="7 8">Small ribosomal subunit protein uS3</fullName>
    </recommendedName>
</protein>
<dbReference type="PANTHER" id="PTHR11760:SF19">
    <property type="entry name" value="SMALL RIBOSOMAL SUBUNIT PROTEIN US3C"/>
    <property type="match status" value="1"/>
</dbReference>
<evidence type="ECO:0000256" key="9">
    <source>
        <dbReference type="RuleBase" id="RU003624"/>
    </source>
</evidence>
<dbReference type="AlphaFoldDB" id="A0A1F7GD14"/>
<evidence type="ECO:0000313" key="12">
    <source>
        <dbReference type="Proteomes" id="UP000178372"/>
    </source>
</evidence>
<evidence type="ECO:0000256" key="2">
    <source>
        <dbReference type="ARBA" id="ARBA00022730"/>
    </source>
</evidence>
<comment type="caution">
    <text evidence="11">The sequence shown here is derived from an EMBL/GenBank/DDBJ whole genome shotgun (WGS) entry which is preliminary data.</text>
</comment>
<evidence type="ECO:0000259" key="10">
    <source>
        <dbReference type="PROSITE" id="PS50823"/>
    </source>
</evidence>
<dbReference type="Proteomes" id="UP000178372">
    <property type="component" value="Unassembled WGS sequence"/>
</dbReference>
<evidence type="ECO:0000256" key="8">
    <source>
        <dbReference type="HAMAP-Rule" id="MF_01309"/>
    </source>
</evidence>
<dbReference type="SUPFAM" id="SSF54814">
    <property type="entry name" value="Prokaryotic type KH domain (KH-domain type II)"/>
    <property type="match status" value="1"/>
</dbReference>
<dbReference type="InterPro" id="IPR004044">
    <property type="entry name" value="KH_dom_type_2"/>
</dbReference>
<evidence type="ECO:0000256" key="1">
    <source>
        <dbReference type="ARBA" id="ARBA00010761"/>
    </source>
</evidence>
<dbReference type="PANTHER" id="PTHR11760">
    <property type="entry name" value="30S/40S RIBOSOMAL PROTEIN S3"/>
    <property type="match status" value="1"/>
</dbReference>
<organism evidence="11 12">
    <name type="scientific">Candidatus Roizmanbacteria bacterium RIFCSPHIGHO2_01_FULL_39_12b</name>
    <dbReference type="NCBI Taxonomy" id="1802030"/>
    <lineage>
        <taxon>Bacteria</taxon>
        <taxon>Candidatus Roizmaniibacteriota</taxon>
    </lineage>
</organism>
<dbReference type="InterPro" id="IPR057258">
    <property type="entry name" value="Ribosomal_uS3"/>
</dbReference>
<keyword evidence="4 8" id="KW-0689">Ribosomal protein</keyword>
<dbReference type="PROSITE" id="PS00548">
    <property type="entry name" value="RIBOSOMAL_S3"/>
    <property type="match status" value="1"/>
</dbReference>
<dbReference type="InterPro" id="IPR036419">
    <property type="entry name" value="Ribosomal_S3_C_sf"/>
</dbReference>
<dbReference type="InterPro" id="IPR001351">
    <property type="entry name" value="Ribosomal_uS3_C"/>
</dbReference>
<reference evidence="11 12" key="1">
    <citation type="journal article" date="2016" name="Nat. Commun.">
        <title>Thousands of microbial genomes shed light on interconnected biogeochemical processes in an aquifer system.</title>
        <authorList>
            <person name="Anantharaman K."/>
            <person name="Brown C.T."/>
            <person name="Hug L.A."/>
            <person name="Sharon I."/>
            <person name="Castelle C.J."/>
            <person name="Probst A.J."/>
            <person name="Thomas B.C."/>
            <person name="Singh A."/>
            <person name="Wilkins M.J."/>
            <person name="Karaoz U."/>
            <person name="Brodie E.L."/>
            <person name="Williams K.H."/>
            <person name="Hubbard S.S."/>
            <person name="Banfield J.F."/>
        </authorList>
    </citation>
    <scope>NUCLEOTIDE SEQUENCE [LARGE SCALE GENOMIC DNA]</scope>
</reference>
<keyword evidence="5 8" id="KW-0687">Ribonucleoprotein</keyword>
<name>A0A1F7GD14_9BACT</name>
<dbReference type="HAMAP" id="MF_01309_B">
    <property type="entry name" value="Ribosomal_uS3_B"/>
    <property type="match status" value="1"/>
</dbReference>
<evidence type="ECO:0000256" key="5">
    <source>
        <dbReference type="ARBA" id="ARBA00023274"/>
    </source>
</evidence>
<accession>A0A1F7GD14</accession>
<dbReference type="Gene3D" id="3.30.1140.32">
    <property type="entry name" value="Ribosomal protein S3, C-terminal domain"/>
    <property type="match status" value="1"/>
</dbReference>
<dbReference type="FunFam" id="3.30.300.20:FF:000001">
    <property type="entry name" value="30S ribosomal protein S3"/>
    <property type="match status" value="1"/>
</dbReference>
<evidence type="ECO:0000256" key="3">
    <source>
        <dbReference type="ARBA" id="ARBA00022884"/>
    </source>
</evidence>
<evidence type="ECO:0000256" key="6">
    <source>
        <dbReference type="ARBA" id="ARBA00024998"/>
    </source>
</evidence>